<name>D1QRV8_9BACT</name>
<evidence type="ECO:0000313" key="1">
    <source>
        <dbReference type="EMBL" id="EFB31965.1"/>
    </source>
</evidence>
<evidence type="ECO:0000313" key="2">
    <source>
        <dbReference type="Proteomes" id="UP000004079"/>
    </source>
</evidence>
<protein>
    <submittedName>
        <fullName evidence="1">Uncharacterized protein</fullName>
    </submittedName>
</protein>
<reference evidence="1 2" key="1">
    <citation type="submission" date="2009-11" db="EMBL/GenBank/DDBJ databases">
        <authorList>
            <person name="Weinstock G."/>
            <person name="Sodergren E."/>
            <person name="Clifton S."/>
            <person name="Fulton L."/>
            <person name="Fulton B."/>
            <person name="Courtney L."/>
            <person name="Fronick C."/>
            <person name="Harrison M."/>
            <person name="Strong C."/>
            <person name="Farmer C."/>
            <person name="Delahaunty K."/>
            <person name="Markovic C."/>
            <person name="Hall O."/>
            <person name="Minx P."/>
            <person name="Tomlinson C."/>
            <person name="Mitreva M."/>
            <person name="Nelson J."/>
            <person name="Hou S."/>
            <person name="Wollam A."/>
            <person name="Pepin K.H."/>
            <person name="Johnson M."/>
            <person name="Bhonagiri V."/>
            <person name="Nash W.E."/>
            <person name="Warren W."/>
            <person name="Chinwalla A."/>
            <person name="Mardis E.R."/>
            <person name="Wilson R.K."/>
        </authorList>
    </citation>
    <scope>NUCLEOTIDE SEQUENCE [LARGE SCALE GENOMIC DNA]</scope>
    <source>
        <strain evidence="1 2">F0302</strain>
    </source>
</reference>
<dbReference type="EMBL" id="ACUZ02000031">
    <property type="protein sequence ID" value="EFB31965.1"/>
    <property type="molecule type" value="Genomic_DNA"/>
</dbReference>
<accession>D1QRV8</accession>
<comment type="caution">
    <text evidence="1">The sequence shown here is derived from an EMBL/GenBank/DDBJ whole genome shotgun (WGS) entry which is preliminary data.</text>
</comment>
<dbReference type="STRING" id="649760.HMPREF0971_01714"/>
<dbReference type="HOGENOM" id="CLU_2808860_0_0_10"/>
<gene>
    <name evidence="1" type="ORF">HMPREF0971_01714</name>
</gene>
<organism evidence="1 2">
    <name type="scientific">Segatella oris F0302</name>
    <dbReference type="NCBI Taxonomy" id="649760"/>
    <lineage>
        <taxon>Bacteria</taxon>
        <taxon>Pseudomonadati</taxon>
        <taxon>Bacteroidota</taxon>
        <taxon>Bacteroidia</taxon>
        <taxon>Bacteroidales</taxon>
        <taxon>Prevotellaceae</taxon>
        <taxon>Segatella</taxon>
    </lineage>
</organism>
<dbReference type="Proteomes" id="UP000004079">
    <property type="component" value="Unassembled WGS sequence"/>
</dbReference>
<dbReference type="AlphaFoldDB" id="D1QRV8"/>
<sequence length="67" mass="8108">MFPYVMQKQFHDNLVALYVLKNIANERKVNDFIICRVQLYFLQKYKKTDKTTDFSTDYASNTYKISR</sequence>
<proteinExistence type="predicted"/>